<name>A0AAW0STH1_SCYPA</name>
<accession>A0AAW0STH1</accession>
<reference evidence="1 2" key="1">
    <citation type="submission" date="2023-03" db="EMBL/GenBank/DDBJ databases">
        <title>High-quality genome of Scylla paramamosain provides insights in environmental adaptation.</title>
        <authorList>
            <person name="Zhang L."/>
        </authorList>
    </citation>
    <scope>NUCLEOTIDE SEQUENCE [LARGE SCALE GENOMIC DNA]</scope>
    <source>
        <strain evidence="1">LZ_2023a</strain>
        <tissue evidence="1">Muscle</tissue>
    </source>
</reference>
<dbReference type="AlphaFoldDB" id="A0AAW0STH1"/>
<sequence>MLKTKQGKNNARGTEGSSWTALHRTNFVSIRRLCFFTAVWPDLGTHQREERATRRSASSSDWVPSVGIRWLWLQCGLGAPRGFLWQ</sequence>
<dbReference type="EMBL" id="JARAKH010000045">
    <property type="protein sequence ID" value="KAK8378406.1"/>
    <property type="molecule type" value="Genomic_DNA"/>
</dbReference>
<evidence type="ECO:0000313" key="2">
    <source>
        <dbReference type="Proteomes" id="UP001487740"/>
    </source>
</evidence>
<dbReference type="Proteomes" id="UP001487740">
    <property type="component" value="Unassembled WGS sequence"/>
</dbReference>
<gene>
    <name evidence="1" type="ORF">O3P69_011119</name>
</gene>
<evidence type="ECO:0000313" key="1">
    <source>
        <dbReference type="EMBL" id="KAK8378406.1"/>
    </source>
</evidence>
<keyword evidence="2" id="KW-1185">Reference proteome</keyword>
<proteinExistence type="predicted"/>
<protein>
    <submittedName>
        <fullName evidence="1">Uncharacterized protein</fullName>
    </submittedName>
</protein>
<comment type="caution">
    <text evidence="1">The sequence shown here is derived from an EMBL/GenBank/DDBJ whole genome shotgun (WGS) entry which is preliminary data.</text>
</comment>
<organism evidence="1 2">
    <name type="scientific">Scylla paramamosain</name>
    <name type="common">Mud crab</name>
    <dbReference type="NCBI Taxonomy" id="85552"/>
    <lineage>
        <taxon>Eukaryota</taxon>
        <taxon>Metazoa</taxon>
        <taxon>Ecdysozoa</taxon>
        <taxon>Arthropoda</taxon>
        <taxon>Crustacea</taxon>
        <taxon>Multicrustacea</taxon>
        <taxon>Malacostraca</taxon>
        <taxon>Eumalacostraca</taxon>
        <taxon>Eucarida</taxon>
        <taxon>Decapoda</taxon>
        <taxon>Pleocyemata</taxon>
        <taxon>Brachyura</taxon>
        <taxon>Eubrachyura</taxon>
        <taxon>Portunoidea</taxon>
        <taxon>Portunidae</taxon>
        <taxon>Portuninae</taxon>
        <taxon>Scylla</taxon>
    </lineage>
</organism>